<accession>A0ABD3CYW6</accession>
<comment type="caution">
    <text evidence="2">The sequence shown here is derived from an EMBL/GenBank/DDBJ whole genome shotgun (WGS) entry which is preliminary data.</text>
</comment>
<dbReference type="AlphaFoldDB" id="A0ABD3CYW6"/>
<dbReference type="SUPFAM" id="SSF52058">
    <property type="entry name" value="L domain-like"/>
    <property type="match status" value="1"/>
</dbReference>
<evidence type="ECO:0000313" key="3">
    <source>
        <dbReference type="Proteomes" id="UP001632038"/>
    </source>
</evidence>
<dbReference type="InterPro" id="IPR032675">
    <property type="entry name" value="LRR_dom_sf"/>
</dbReference>
<dbReference type="PANTHER" id="PTHR31639:SF42">
    <property type="entry name" value="OS02G0160200 PROTEIN"/>
    <property type="match status" value="1"/>
</dbReference>
<dbReference type="InterPro" id="IPR055411">
    <property type="entry name" value="LRR_FXL15/At3g58940/PEG3-like"/>
</dbReference>
<dbReference type="InterPro" id="IPR001810">
    <property type="entry name" value="F-box_dom"/>
</dbReference>
<dbReference type="EMBL" id="JAVIJP010000028">
    <property type="protein sequence ID" value="KAL3634872.1"/>
    <property type="molecule type" value="Genomic_DNA"/>
</dbReference>
<dbReference type="Pfam" id="PF24758">
    <property type="entry name" value="LRR_At5g56370"/>
    <property type="match status" value="1"/>
</dbReference>
<gene>
    <name evidence="2" type="ORF">CASFOL_021926</name>
</gene>
<dbReference type="PROSITE" id="PS50181">
    <property type="entry name" value="FBOX"/>
    <property type="match status" value="1"/>
</dbReference>
<dbReference type="InterPro" id="IPR053781">
    <property type="entry name" value="F-box_AtFBL13-like"/>
</dbReference>
<dbReference type="SUPFAM" id="SSF81383">
    <property type="entry name" value="F-box domain"/>
    <property type="match status" value="1"/>
</dbReference>
<dbReference type="CDD" id="cd22160">
    <property type="entry name" value="F-box_AtFBL13-like"/>
    <property type="match status" value="1"/>
</dbReference>
<sequence>MNKQSAITIDDRLSQLPQPILHNILSLLSQEDAVRTSVLSKSWRYLWHGRFNVEFYNILFARKNESWSFLDKTLQRYLDLNLSVQKFLVDIRFEVDVALLQKWIPMVIMHMGVRSLNLIFYSCTKFFPLPLVVFQSESLVELHLHGCDFSTLKSTDNVMLYNLQTLLLYDVEITDEIFENIISSCPLIENLNLSWCTGLKTIKLLRKHCNIKNFACITFNKIIVEIENPQILQSFHIQKCRDWFFRHRNTHFPHLKSLNLQSVQLPETFDNFSSFFPCLNELILDNCNGLKELRLLSSSITCLTIKMYSINHGKGIKAFIDTPNILYFEYSGHGFLPTIKFTTTSNDWKSQISLGYKLEPSDNDATSWFLKLNKLLKALSQSHITLSLAPYEYKKLHINGSYGGFYKPVVVEQLKLWGCTCLYPAVLNCFFRIFRPRYIQMGNGLIKFNLAEYISKLIPDETGCYFWLQDLEEVSIEVWKKKAKEWHCVEGTSFPALCSQQQIRFRLTWKEQLSKFT</sequence>
<keyword evidence="3" id="KW-1185">Reference proteome</keyword>
<protein>
    <recommendedName>
        <fullName evidence="1">F-box domain-containing protein</fullName>
    </recommendedName>
</protein>
<dbReference type="Proteomes" id="UP001632038">
    <property type="component" value="Unassembled WGS sequence"/>
</dbReference>
<dbReference type="Pfam" id="PF00646">
    <property type="entry name" value="F-box"/>
    <property type="match status" value="1"/>
</dbReference>
<feature type="domain" description="F-box" evidence="1">
    <location>
        <begin position="10"/>
        <end position="58"/>
    </location>
</feature>
<reference evidence="3" key="1">
    <citation type="journal article" date="2024" name="IScience">
        <title>Strigolactones Initiate the Formation of Haustorium-like Structures in Castilleja.</title>
        <authorList>
            <person name="Buerger M."/>
            <person name="Peterson D."/>
            <person name="Chory J."/>
        </authorList>
    </citation>
    <scope>NUCLEOTIDE SEQUENCE [LARGE SCALE GENOMIC DNA]</scope>
</reference>
<dbReference type="Gene3D" id="3.80.10.10">
    <property type="entry name" value="Ribonuclease Inhibitor"/>
    <property type="match status" value="1"/>
</dbReference>
<evidence type="ECO:0000259" key="1">
    <source>
        <dbReference type="PROSITE" id="PS50181"/>
    </source>
</evidence>
<organism evidence="2 3">
    <name type="scientific">Castilleja foliolosa</name>
    <dbReference type="NCBI Taxonomy" id="1961234"/>
    <lineage>
        <taxon>Eukaryota</taxon>
        <taxon>Viridiplantae</taxon>
        <taxon>Streptophyta</taxon>
        <taxon>Embryophyta</taxon>
        <taxon>Tracheophyta</taxon>
        <taxon>Spermatophyta</taxon>
        <taxon>Magnoliopsida</taxon>
        <taxon>eudicotyledons</taxon>
        <taxon>Gunneridae</taxon>
        <taxon>Pentapetalae</taxon>
        <taxon>asterids</taxon>
        <taxon>lamiids</taxon>
        <taxon>Lamiales</taxon>
        <taxon>Orobanchaceae</taxon>
        <taxon>Pedicularideae</taxon>
        <taxon>Castillejinae</taxon>
        <taxon>Castilleja</taxon>
    </lineage>
</organism>
<proteinExistence type="predicted"/>
<dbReference type="Gene3D" id="1.20.1280.50">
    <property type="match status" value="1"/>
</dbReference>
<dbReference type="InterPro" id="IPR036047">
    <property type="entry name" value="F-box-like_dom_sf"/>
</dbReference>
<dbReference type="PANTHER" id="PTHR31639">
    <property type="entry name" value="F-BOX PROTEIN-LIKE"/>
    <property type="match status" value="1"/>
</dbReference>
<name>A0ABD3CYW6_9LAMI</name>
<evidence type="ECO:0000313" key="2">
    <source>
        <dbReference type="EMBL" id="KAL3634872.1"/>
    </source>
</evidence>